<gene>
    <name evidence="11" type="ORF">g.46852</name>
</gene>
<dbReference type="InterPro" id="IPR024096">
    <property type="entry name" value="NO_sig/Golgi_transp_ligand-bd"/>
</dbReference>
<dbReference type="AlphaFoldDB" id="A0A1B6H8B6"/>
<dbReference type="GO" id="GO:1990072">
    <property type="term" value="C:TRAPPIII protein complex"/>
    <property type="evidence" value="ECO:0007669"/>
    <property type="project" value="TreeGrafter"/>
</dbReference>
<sequence>MNSNNSISISLVRPKTSILDRSLSKGRGEVSLSCFALLFSEVVQYCQKRVYTVPELQNKLSSMGQDVGIKLIDLYFVREKNCKRETKLLNMLLFVKTTLWKGLFGKEADKLEHANDDERIYYIIEKEPLVNKFISVPKDKGSLNCAIFIAGIIEAVLNTCGYTAKVTAHWHKGTTYMVQFDEAVIARDKQMEER</sequence>
<dbReference type="GO" id="GO:1990070">
    <property type="term" value="C:TRAPPI protein complex"/>
    <property type="evidence" value="ECO:0007669"/>
    <property type="project" value="TreeGrafter"/>
</dbReference>
<evidence type="ECO:0000256" key="3">
    <source>
        <dbReference type="ARBA" id="ARBA00004240"/>
    </source>
</evidence>
<comment type="subunit">
    <text evidence="10">Part of the multisubunit TRAPP (transport protein particle) complex.</text>
</comment>
<organism evidence="11">
    <name type="scientific">Homalodisca liturata</name>
    <dbReference type="NCBI Taxonomy" id="320908"/>
    <lineage>
        <taxon>Eukaryota</taxon>
        <taxon>Metazoa</taxon>
        <taxon>Ecdysozoa</taxon>
        <taxon>Arthropoda</taxon>
        <taxon>Hexapoda</taxon>
        <taxon>Insecta</taxon>
        <taxon>Pterygota</taxon>
        <taxon>Neoptera</taxon>
        <taxon>Paraneoptera</taxon>
        <taxon>Hemiptera</taxon>
        <taxon>Auchenorrhyncha</taxon>
        <taxon>Membracoidea</taxon>
        <taxon>Cicadellidae</taxon>
        <taxon>Cicadellinae</taxon>
        <taxon>Proconiini</taxon>
        <taxon>Homalodisca</taxon>
    </lineage>
</organism>
<evidence type="ECO:0000256" key="10">
    <source>
        <dbReference type="PIRNR" id="PIRNR017479"/>
    </source>
</evidence>
<dbReference type="Pfam" id="PF04051">
    <property type="entry name" value="TRAPP"/>
    <property type="match status" value="1"/>
</dbReference>
<comment type="similarity">
    <text evidence="4 10">Belongs to the TRAPP small subunits family. BET3 subfamily.</text>
</comment>
<reference evidence="11" key="1">
    <citation type="submission" date="2015-11" db="EMBL/GenBank/DDBJ databases">
        <title>De novo transcriptome assembly of four potential Pierce s Disease insect vectors from Arizona vineyards.</title>
        <authorList>
            <person name="Tassone E.E."/>
        </authorList>
    </citation>
    <scope>NUCLEOTIDE SEQUENCE</scope>
</reference>
<keyword evidence="6 10" id="KW-0256">Endoplasmic reticulum</keyword>
<dbReference type="Gene3D" id="3.30.1380.20">
    <property type="entry name" value="Trafficking protein particle complex subunit 3"/>
    <property type="match status" value="1"/>
</dbReference>
<dbReference type="PANTHER" id="PTHR20902">
    <property type="entry name" value="41-2 PROTEIN ANTIGEN-RELATED"/>
    <property type="match status" value="1"/>
</dbReference>
<dbReference type="GO" id="GO:0006888">
    <property type="term" value="P:endoplasmic reticulum to Golgi vesicle-mediated transport"/>
    <property type="evidence" value="ECO:0007669"/>
    <property type="project" value="TreeGrafter"/>
</dbReference>
<accession>A0A1B6H8B6</accession>
<dbReference type="InterPro" id="IPR016696">
    <property type="entry name" value="TRAPP-I_su5"/>
</dbReference>
<keyword evidence="8 10" id="KW-0333">Golgi apparatus</keyword>
<dbReference type="GO" id="GO:1990071">
    <property type="term" value="C:TRAPPII protein complex"/>
    <property type="evidence" value="ECO:0007669"/>
    <property type="project" value="TreeGrafter"/>
</dbReference>
<dbReference type="PIRSF" id="PIRSF017479">
    <property type="entry name" value="TRAPP_I_complex_Trs31"/>
    <property type="match status" value="1"/>
</dbReference>
<evidence type="ECO:0000313" key="11">
    <source>
        <dbReference type="EMBL" id="JAS70853.1"/>
    </source>
</evidence>
<dbReference type="EMBL" id="GECU01036853">
    <property type="protein sequence ID" value="JAS70853.1"/>
    <property type="molecule type" value="Transcribed_RNA"/>
</dbReference>
<comment type="subcellular location">
    <subcellularLocation>
        <location evidence="3">Endoplasmic reticulum</location>
    </subcellularLocation>
    <subcellularLocation>
        <location evidence="2 10">Golgi apparatus</location>
        <location evidence="2 10">cis-Golgi network</location>
    </subcellularLocation>
</comment>
<dbReference type="FunFam" id="3.30.1380.20:FF:000005">
    <property type="entry name" value="Trafficking protein particle complex subunit 5"/>
    <property type="match status" value="1"/>
</dbReference>
<name>A0A1B6H8B6_9HEMI</name>
<dbReference type="GO" id="GO:0005783">
    <property type="term" value="C:endoplasmic reticulum"/>
    <property type="evidence" value="ECO:0007669"/>
    <property type="project" value="UniProtKB-SubCell"/>
</dbReference>
<evidence type="ECO:0000256" key="7">
    <source>
        <dbReference type="ARBA" id="ARBA00022892"/>
    </source>
</evidence>
<evidence type="ECO:0000256" key="1">
    <source>
        <dbReference type="ARBA" id="ARBA00002910"/>
    </source>
</evidence>
<dbReference type="PANTHER" id="PTHR20902:SF0">
    <property type="entry name" value="TRAFFICKING PROTEIN PARTICLE COMPLEX SUBUNIT 5"/>
    <property type="match status" value="1"/>
</dbReference>
<dbReference type="InterPro" id="IPR007194">
    <property type="entry name" value="TRAPP_component"/>
</dbReference>
<protein>
    <recommendedName>
        <fullName evidence="9 10">Trafficking protein particle complex subunit 5</fullName>
    </recommendedName>
</protein>
<evidence type="ECO:0000256" key="9">
    <source>
        <dbReference type="ARBA" id="ARBA00068379"/>
    </source>
</evidence>
<evidence type="ECO:0000256" key="8">
    <source>
        <dbReference type="ARBA" id="ARBA00023034"/>
    </source>
</evidence>
<evidence type="ECO:0000256" key="2">
    <source>
        <dbReference type="ARBA" id="ARBA00004222"/>
    </source>
</evidence>
<keyword evidence="5 10" id="KW-0813">Transport</keyword>
<evidence type="ECO:0000256" key="5">
    <source>
        <dbReference type="ARBA" id="ARBA00022448"/>
    </source>
</evidence>
<dbReference type="CDD" id="cd14943">
    <property type="entry name" value="TRAPPC5_Trs31"/>
    <property type="match status" value="1"/>
</dbReference>
<proteinExistence type="inferred from homology"/>
<dbReference type="SUPFAM" id="SSF111126">
    <property type="entry name" value="Ligand-binding domain in the NO signalling and Golgi transport"/>
    <property type="match status" value="1"/>
</dbReference>
<comment type="function">
    <text evidence="1 10">May play a role in vesicular transport from endoplasmic reticulum to Golgi.</text>
</comment>
<evidence type="ECO:0000256" key="4">
    <source>
        <dbReference type="ARBA" id="ARBA00006218"/>
    </source>
</evidence>
<evidence type="ECO:0000256" key="6">
    <source>
        <dbReference type="ARBA" id="ARBA00022824"/>
    </source>
</evidence>
<keyword evidence="7 10" id="KW-0931">ER-Golgi transport</keyword>